<comment type="caution">
    <text evidence="1">The sequence shown here is derived from an EMBL/GenBank/DDBJ whole genome shotgun (WGS) entry which is preliminary data.</text>
</comment>
<organism evidence="1 2">
    <name type="scientific">Penicillium subrubescens</name>
    <dbReference type="NCBI Taxonomy" id="1316194"/>
    <lineage>
        <taxon>Eukaryota</taxon>
        <taxon>Fungi</taxon>
        <taxon>Dikarya</taxon>
        <taxon>Ascomycota</taxon>
        <taxon>Pezizomycotina</taxon>
        <taxon>Eurotiomycetes</taxon>
        <taxon>Eurotiomycetidae</taxon>
        <taxon>Eurotiales</taxon>
        <taxon>Aspergillaceae</taxon>
        <taxon>Penicillium</taxon>
    </lineage>
</organism>
<feature type="non-terminal residue" evidence="1">
    <location>
        <position position="1"/>
    </location>
</feature>
<protein>
    <submittedName>
        <fullName evidence="1">Uncharacterized protein</fullName>
    </submittedName>
</protein>
<dbReference type="EMBL" id="MNBE01000038">
    <property type="protein sequence ID" value="OKP14956.1"/>
    <property type="molecule type" value="Genomic_DNA"/>
</dbReference>
<keyword evidence="2" id="KW-1185">Reference proteome</keyword>
<proteinExistence type="predicted"/>
<accession>A0A1Q5UR56</accession>
<dbReference type="Proteomes" id="UP000186955">
    <property type="component" value="Unassembled WGS sequence"/>
</dbReference>
<name>A0A1Q5UR56_9EURO</name>
<gene>
    <name evidence="1" type="ORF">PENSUB_4422</name>
</gene>
<sequence>HASTGLREPPKSVRLMLSVSNGRVENLGQDAGSDLQEISRLADPQSLPGGQNDVVATTSGVLIRESHDDDGPPFLMLQSATSLDELLERARVHGVNLSDYPTGLFLTKSVLKRTHPEQWELREMGILSSSSGQTPSPGSWEYFEHLGQFSHSVQWHRYLTGNGMMCCYWLPWITKTHNGALCIVVFGGSGAFAEFSDQVKGASVISKVKKPGWRDVLPMDATIVLFAAPVFRVKSSITLRNHLPGVISADYRLMN</sequence>
<dbReference type="AlphaFoldDB" id="A0A1Q5UR56"/>
<reference evidence="1 2" key="1">
    <citation type="submission" date="2016-10" db="EMBL/GenBank/DDBJ databases">
        <title>Genome sequence of the ascomycete fungus Penicillium subrubescens.</title>
        <authorList>
            <person name="De Vries R.P."/>
            <person name="Peng M."/>
            <person name="Dilokpimol A."/>
            <person name="Hilden K."/>
            <person name="Makela M.R."/>
            <person name="Grigoriev I."/>
            <person name="Riley R."/>
            <person name="Granchi Z."/>
        </authorList>
    </citation>
    <scope>NUCLEOTIDE SEQUENCE [LARGE SCALE GENOMIC DNA]</scope>
    <source>
        <strain evidence="1 2">CBS 132785</strain>
    </source>
</reference>
<evidence type="ECO:0000313" key="2">
    <source>
        <dbReference type="Proteomes" id="UP000186955"/>
    </source>
</evidence>
<evidence type="ECO:0000313" key="1">
    <source>
        <dbReference type="EMBL" id="OKP14956.1"/>
    </source>
</evidence>